<dbReference type="SUPFAM" id="SSF53300">
    <property type="entry name" value="vWA-like"/>
    <property type="match status" value="1"/>
</dbReference>
<dbReference type="InterPro" id="IPR006895">
    <property type="entry name" value="Znf_Sec23_Sec24"/>
</dbReference>
<dbReference type="Gene3D" id="2.30.30.380">
    <property type="entry name" value="Zn-finger domain of Sec23/24"/>
    <property type="match status" value="1"/>
</dbReference>
<dbReference type="Pfam" id="PF04811">
    <property type="entry name" value="Sec23_trunk"/>
    <property type="match status" value="1"/>
</dbReference>
<feature type="compositionally biased region" description="Polar residues" evidence="4">
    <location>
        <begin position="1"/>
        <end position="11"/>
    </location>
</feature>
<dbReference type="InterPro" id="IPR029006">
    <property type="entry name" value="ADF-H/Gelsolin-like_dom_sf"/>
</dbReference>
<dbReference type="Gene3D" id="3.40.20.10">
    <property type="entry name" value="Severin"/>
    <property type="match status" value="1"/>
</dbReference>
<feature type="domain" description="Sec23/Sec24 helical" evidence="8">
    <location>
        <begin position="604"/>
        <end position="704"/>
    </location>
</feature>
<dbReference type="Gene3D" id="1.20.120.730">
    <property type="entry name" value="Sec23/Sec24 helical domain"/>
    <property type="match status" value="1"/>
</dbReference>
<evidence type="ECO:0000256" key="3">
    <source>
        <dbReference type="ARBA" id="ARBA00022927"/>
    </source>
</evidence>
<dbReference type="InterPro" id="IPR050550">
    <property type="entry name" value="SEC23_SEC24_subfamily"/>
</dbReference>
<dbReference type="Pfam" id="PF04815">
    <property type="entry name" value="Sec23_helical"/>
    <property type="match status" value="1"/>
</dbReference>
<dbReference type="AlphaFoldDB" id="A0AAW0FSC1"/>
<dbReference type="EMBL" id="JASBNA010000051">
    <property type="protein sequence ID" value="KAK7680202.1"/>
    <property type="molecule type" value="Genomic_DNA"/>
</dbReference>
<feature type="domain" description="Sec23/Sec24 beta-sandwich" evidence="9">
    <location>
        <begin position="508"/>
        <end position="593"/>
    </location>
</feature>
<dbReference type="InterPro" id="IPR036174">
    <property type="entry name" value="Znf_Sec23_Sec24_sf"/>
</dbReference>
<keyword evidence="11" id="KW-1185">Reference proteome</keyword>
<name>A0AAW0FSC1_9APHY</name>
<dbReference type="SUPFAM" id="SSF82919">
    <property type="entry name" value="Zn-finger domain of Sec23/24"/>
    <property type="match status" value="1"/>
</dbReference>
<accession>A0AAW0FSC1</accession>
<comment type="similarity">
    <text evidence="1">Belongs to the SEC23/SEC24 family. SEC24 subfamily.</text>
</comment>
<evidence type="ECO:0000313" key="11">
    <source>
        <dbReference type="Proteomes" id="UP001385951"/>
    </source>
</evidence>
<dbReference type="InterPro" id="IPR036175">
    <property type="entry name" value="Sec23/24_helical_dom_sf"/>
</dbReference>
<dbReference type="Gene3D" id="2.60.40.1670">
    <property type="entry name" value="beta-sandwich domain of Sec23/24"/>
    <property type="match status" value="1"/>
</dbReference>
<dbReference type="SUPFAM" id="SSF81811">
    <property type="entry name" value="Helical domain of Sec23/24"/>
    <property type="match status" value="1"/>
</dbReference>
<evidence type="ECO:0000313" key="10">
    <source>
        <dbReference type="EMBL" id="KAK7680202.1"/>
    </source>
</evidence>
<dbReference type="InterPro" id="IPR006900">
    <property type="entry name" value="Sec23/24_helical_dom"/>
</dbReference>
<evidence type="ECO:0000259" key="8">
    <source>
        <dbReference type="Pfam" id="PF04815"/>
    </source>
</evidence>
<organism evidence="10 11">
    <name type="scientific">Cerrena zonata</name>
    <dbReference type="NCBI Taxonomy" id="2478898"/>
    <lineage>
        <taxon>Eukaryota</taxon>
        <taxon>Fungi</taxon>
        <taxon>Dikarya</taxon>
        <taxon>Basidiomycota</taxon>
        <taxon>Agaricomycotina</taxon>
        <taxon>Agaricomycetes</taxon>
        <taxon>Polyporales</taxon>
        <taxon>Cerrenaceae</taxon>
        <taxon>Cerrena</taxon>
    </lineage>
</organism>
<dbReference type="GO" id="GO:0070971">
    <property type="term" value="C:endoplasmic reticulum exit site"/>
    <property type="evidence" value="ECO:0007669"/>
    <property type="project" value="TreeGrafter"/>
</dbReference>
<dbReference type="InterPro" id="IPR007123">
    <property type="entry name" value="Gelsolin-like_dom"/>
</dbReference>
<keyword evidence="3" id="KW-0653">Protein transport</keyword>
<feature type="domain" description="Gelsolin-like" evidence="5">
    <location>
        <begin position="760"/>
        <end position="807"/>
    </location>
</feature>
<dbReference type="InterPro" id="IPR036465">
    <property type="entry name" value="vWFA_dom_sf"/>
</dbReference>
<proteinExistence type="inferred from homology"/>
<dbReference type="GO" id="GO:0000149">
    <property type="term" value="F:SNARE binding"/>
    <property type="evidence" value="ECO:0007669"/>
    <property type="project" value="TreeGrafter"/>
</dbReference>
<evidence type="ECO:0000259" key="7">
    <source>
        <dbReference type="Pfam" id="PF04811"/>
    </source>
</evidence>
<dbReference type="Pfam" id="PF00626">
    <property type="entry name" value="Gelsolin"/>
    <property type="match status" value="1"/>
</dbReference>
<protein>
    <submittedName>
        <fullName evidence="10">Uncharacterized protein</fullName>
    </submittedName>
</protein>
<feature type="domain" description="Sec23/Sec24 trunk" evidence="7">
    <location>
        <begin position="245"/>
        <end position="502"/>
    </location>
</feature>
<gene>
    <name evidence="10" type="ORF">QCA50_016711</name>
</gene>
<dbReference type="Pfam" id="PF04810">
    <property type="entry name" value="zf-Sec23_Sec24"/>
    <property type="match status" value="1"/>
</dbReference>
<dbReference type="InterPro" id="IPR036180">
    <property type="entry name" value="Gelsolin-like_dom_sf"/>
</dbReference>
<evidence type="ECO:0000256" key="2">
    <source>
        <dbReference type="ARBA" id="ARBA00022448"/>
    </source>
</evidence>
<dbReference type="SUPFAM" id="SSF81995">
    <property type="entry name" value="beta-sandwich domain of Sec23/24"/>
    <property type="match status" value="1"/>
</dbReference>
<dbReference type="GO" id="GO:0030127">
    <property type="term" value="C:COPII vesicle coat"/>
    <property type="evidence" value="ECO:0007669"/>
    <property type="project" value="InterPro"/>
</dbReference>
<dbReference type="PANTHER" id="PTHR13803:SF4">
    <property type="entry name" value="SECRETORY 24CD, ISOFORM C"/>
    <property type="match status" value="1"/>
</dbReference>
<feature type="region of interest" description="Disordered" evidence="4">
    <location>
        <begin position="1"/>
        <end position="22"/>
    </location>
</feature>
<dbReference type="GO" id="GO:0008270">
    <property type="term" value="F:zinc ion binding"/>
    <property type="evidence" value="ECO:0007669"/>
    <property type="project" value="InterPro"/>
</dbReference>
<evidence type="ECO:0000259" key="6">
    <source>
        <dbReference type="Pfam" id="PF04810"/>
    </source>
</evidence>
<dbReference type="GO" id="GO:0090110">
    <property type="term" value="P:COPII-coated vesicle cargo loading"/>
    <property type="evidence" value="ECO:0007669"/>
    <property type="project" value="TreeGrafter"/>
</dbReference>
<dbReference type="InterPro" id="IPR012990">
    <property type="entry name" value="Beta-sandwich_Sec23_24"/>
</dbReference>
<reference evidence="10 11" key="1">
    <citation type="submission" date="2022-09" db="EMBL/GenBank/DDBJ databases">
        <authorList>
            <person name="Palmer J.M."/>
        </authorList>
    </citation>
    <scope>NUCLEOTIDE SEQUENCE [LARGE SCALE GENOMIC DNA]</scope>
    <source>
        <strain evidence="10 11">DSM 7382</strain>
    </source>
</reference>
<keyword evidence="2" id="KW-0813">Transport</keyword>
<dbReference type="Pfam" id="PF08033">
    <property type="entry name" value="Sec23_BS"/>
    <property type="match status" value="1"/>
</dbReference>
<dbReference type="SUPFAM" id="SSF82754">
    <property type="entry name" value="C-terminal, gelsolin-like domain of Sec23/24"/>
    <property type="match status" value="1"/>
</dbReference>
<feature type="domain" description="Zinc finger Sec23/Sec24-type" evidence="6">
    <location>
        <begin position="130"/>
        <end position="168"/>
    </location>
</feature>
<comment type="caution">
    <text evidence="10">The sequence shown here is derived from an EMBL/GenBank/DDBJ whole genome shotgun (WGS) entry which is preliminary data.</text>
</comment>
<dbReference type="PANTHER" id="PTHR13803">
    <property type="entry name" value="SEC24-RELATED PROTEIN"/>
    <property type="match status" value="1"/>
</dbReference>
<dbReference type="GO" id="GO:0006886">
    <property type="term" value="P:intracellular protein transport"/>
    <property type="evidence" value="ECO:0007669"/>
    <property type="project" value="InterPro"/>
</dbReference>
<evidence type="ECO:0000256" key="4">
    <source>
        <dbReference type="SAM" id="MobiDB-lite"/>
    </source>
</evidence>
<dbReference type="InterPro" id="IPR006896">
    <property type="entry name" value="Sec23/24_trunk_dom"/>
</dbReference>
<dbReference type="Proteomes" id="UP001385951">
    <property type="component" value="Unassembled WGS sequence"/>
</dbReference>
<dbReference type="Gene3D" id="3.40.50.410">
    <property type="entry name" value="von Willebrand factor, type A domain"/>
    <property type="match status" value="1"/>
</dbReference>
<evidence type="ECO:0000259" key="5">
    <source>
        <dbReference type="Pfam" id="PF00626"/>
    </source>
</evidence>
<sequence length="893" mass="98368">MYAHGASNSAHIPQPPHSAGMSYKGLRAAIDPHQIPSPIEVFEADQEKWDNQTFMTLPGTHPPLSTSEYVAVDQGNSSPRYIRLTTWNFPSSSRLANECAIPLAAIIQPFADQDPSEEPVPVVETGESGPARCSKCRGYINPWCTWVANGARWKCNLCEAETEVDSDYYSPLDANLMRLDHAQRPELNKGTVDFKVPSAYWAQDPQPRIKPLYTSPVQSPPSTPSLTATFSAKSISTTVDPHRPPKPMDFVFLVEVTYDAVSKGFVRSTCENILRTLYGDDEAGTPASLPLGSRICIITFDGTIQFYNLASYLDLPQMLVVSDIDDPFLPTVEGIFVNPQESRSQIEKLLTSLSQRDQHTPTLEVVSCLGSALTGALAALSSPSHSSPEKSSSGGGGLIITFATSLPTLGLGALTPRPDDSNLHDTDNESELFAVRNEVWQEIGETCAEEGVGVCLFLGPGAWMDIGTIGVIPSTTGGDMYFHPKFDPVRDGSILQSQLHRVLSRTTAYSAIMKIRTSYGVKVNSYHGTFQATSLSDELTFGTLSADKALSVSLQHVRTLDERQYVHIQVATLYTSVDGERRVRTCNVAVQVAALAGSVFRFADMDAVVGHVIREAVGNLGAQRISYIQEELTEKCSSILLGYRKNCAASTSPSQLIIPEAFRAYPVYTLAMFKSKPLKGRYVSSDMRNYWIHKLLSMSTRSIMHHLYPRMMAIHDLNETIALPLPLTNPQNEDETGDAVKIKIDMPSLMRDSHIFMAGHGVYVIDDEETIMFWIGASVSPRLLQDLFGVDDINNIDRTTHQLPHLPTLLSTQVRNILAHRKVERGGRLPRFMIARQNMDGTEIEFSDMLIEDQNNAALSYLDYLCLVHKQINIALTTGGSLPGSSSFRNSPW</sequence>
<evidence type="ECO:0000256" key="1">
    <source>
        <dbReference type="ARBA" id="ARBA00008334"/>
    </source>
</evidence>
<evidence type="ECO:0000259" key="9">
    <source>
        <dbReference type="Pfam" id="PF08033"/>
    </source>
</evidence>